<proteinExistence type="predicted"/>
<dbReference type="Proteomes" id="UP001362999">
    <property type="component" value="Unassembled WGS sequence"/>
</dbReference>
<dbReference type="EMBL" id="JAWWNJ010000037">
    <property type="protein sequence ID" value="KAK7022679.1"/>
    <property type="molecule type" value="Genomic_DNA"/>
</dbReference>
<dbReference type="AlphaFoldDB" id="A0AAV9ZCX3"/>
<accession>A0AAV9ZCX3</accession>
<dbReference type="EMBL" id="JAWWNJ010000164">
    <property type="protein sequence ID" value="KAK6977840.1"/>
    <property type="molecule type" value="Genomic_DNA"/>
</dbReference>
<sequence length="211" mass="23578">MSRVTLSGPFWNRGTFRLETGSGIHFAHGKPTTDLIDQLIGRCLSWTRRFEELDKLVACVALPIQKFWPDIAGTRILDLLFVMLSPGREEDSRGPTFVALTSPAACKHLLPVLVLTCRANMIPDPAEKLLDLAESFGVKIKGAADNDSVLPWMMTEFIGDNHNTKRLQKLLKEENEGKLDRFGMVATLVVPAKLKQMIREALERLGNPKIL</sequence>
<keyword evidence="3" id="KW-1185">Reference proteome</keyword>
<evidence type="ECO:0000313" key="3">
    <source>
        <dbReference type="Proteomes" id="UP001362999"/>
    </source>
</evidence>
<comment type="caution">
    <text evidence="1">The sequence shown here is derived from an EMBL/GenBank/DDBJ whole genome shotgun (WGS) entry which is preliminary data.</text>
</comment>
<evidence type="ECO:0000313" key="1">
    <source>
        <dbReference type="EMBL" id="KAK6977840.1"/>
    </source>
</evidence>
<name>A0AAV9ZCX3_9AGAR</name>
<reference evidence="1 3" key="1">
    <citation type="journal article" date="2024" name="J Genomics">
        <title>Draft genome sequencing and assembly of Favolaschia claudopus CIRM-BRFM 2984 isolated from oak limbs.</title>
        <authorList>
            <person name="Navarro D."/>
            <person name="Drula E."/>
            <person name="Chaduli D."/>
            <person name="Cazenave R."/>
            <person name="Ahrendt S."/>
            <person name="Wang J."/>
            <person name="Lipzen A."/>
            <person name="Daum C."/>
            <person name="Barry K."/>
            <person name="Grigoriev I.V."/>
            <person name="Favel A."/>
            <person name="Rosso M.N."/>
            <person name="Martin F."/>
        </authorList>
    </citation>
    <scope>NUCLEOTIDE SEQUENCE [LARGE SCALE GENOMIC DNA]</scope>
    <source>
        <strain evidence="1 3">CIRM-BRFM 2984</strain>
    </source>
</reference>
<protein>
    <submittedName>
        <fullName evidence="1">Uncharacterized protein</fullName>
    </submittedName>
</protein>
<evidence type="ECO:0000313" key="2">
    <source>
        <dbReference type="EMBL" id="KAK7022679.1"/>
    </source>
</evidence>
<organism evidence="1 3">
    <name type="scientific">Favolaschia claudopus</name>
    <dbReference type="NCBI Taxonomy" id="2862362"/>
    <lineage>
        <taxon>Eukaryota</taxon>
        <taxon>Fungi</taxon>
        <taxon>Dikarya</taxon>
        <taxon>Basidiomycota</taxon>
        <taxon>Agaricomycotina</taxon>
        <taxon>Agaricomycetes</taxon>
        <taxon>Agaricomycetidae</taxon>
        <taxon>Agaricales</taxon>
        <taxon>Marasmiineae</taxon>
        <taxon>Mycenaceae</taxon>
        <taxon>Favolaschia</taxon>
    </lineage>
</organism>
<gene>
    <name evidence="2" type="ORF">R3P38DRAFT_2780664</name>
    <name evidence="1" type="ORF">R3P38DRAFT_3471290</name>
</gene>